<gene>
    <name evidence="11" type="primary">lysA</name>
    <name evidence="11" type="ORF">G3M78_13175</name>
</gene>
<evidence type="ECO:0000256" key="7">
    <source>
        <dbReference type="RuleBase" id="RU003737"/>
    </source>
</evidence>
<name>A0A7T0C484_9BACT</name>
<dbReference type="GO" id="GO:0008836">
    <property type="term" value="F:diaminopimelate decarboxylase activity"/>
    <property type="evidence" value="ECO:0007669"/>
    <property type="project" value="UniProtKB-UniRule"/>
</dbReference>
<dbReference type="SUPFAM" id="SSF51419">
    <property type="entry name" value="PLP-binding barrel"/>
    <property type="match status" value="1"/>
</dbReference>
<keyword evidence="4 8" id="KW-0456">Lyase</keyword>
<dbReference type="UniPathway" id="UPA00034">
    <property type="reaction ID" value="UER00027"/>
</dbReference>
<dbReference type="PRINTS" id="PR01181">
    <property type="entry name" value="DAPDCRBXLASE"/>
</dbReference>
<dbReference type="Proteomes" id="UP000594464">
    <property type="component" value="Chromosome"/>
</dbReference>
<dbReference type="GO" id="GO:0009089">
    <property type="term" value="P:lysine biosynthetic process via diaminopimelate"/>
    <property type="evidence" value="ECO:0007669"/>
    <property type="project" value="UniProtKB-UniRule"/>
</dbReference>
<keyword evidence="8" id="KW-0028">Amino-acid biosynthesis</keyword>
<protein>
    <recommendedName>
        <fullName evidence="5 8">Diaminopimelate decarboxylase</fullName>
        <ecNumber evidence="5 8">4.1.1.20</ecNumber>
    </recommendedName>
</protein>
<dbReference type="InterPro" id="IPR022644">
    <property type="entry name" value="De-COase2_N"/>
</dbReference>
<comment type="similarity">
    <text evidence="7">Belongs to the Orn/Lys/Arg decarboxylase class-II family.</text>
</comment>
<evidence type="ECO:0000313" key="12">
    <source>
        <dbReference type="Proteomes" id="UP000594464"/>
    </source>
</evidence>
<dbReference type="EC" id="4.1.1.20" evidence="5 8"/>
<feature type="active site" description="Proton donor" evidence="6">
    <location>
        <position position="335"/>
    </location>
</feature>
<dbReference type="Pfam" id="PF00278">
    <property type="entry name" value="Orn_DAP_Arg_deC"/>
    <property type="match status" value="1"/>
</dbReference>
<keyword evidence="3 6" id="KW-0663">Pyridoxal phosphate</keyword>
<evidence type="ECO:0000259" key="9">
    <source>
        <dbReference type="Pfam" id="PF00278"/>
    </source>
</evidence>
<dbReference type="InterPro" id="IPR029066">
    <property type="entry name" value="PLP-binding_barrel"/>
</dbReference>
<feature type="modified residue" description="N6-(pyridoxal phosphate)lysine" evidence="6">
    <location>
        <position position="46"/>
    </location>
</feature>
<organism evidence="11 12">
    <name type="scientific">Candidatus Nitrohelix vancouverensis</name>
    <dbReference type="NCBI Taxonomy" id="2705534"/>
    <lineage>
        <taxon>Bacteria</taxon>
        <taxon>Pseudomonadati</taxon>
        <taxon>Nitrospinota/Tectimicrobiota group</taxon>
        <taxon>Nitrospinota</taxon>
        <taxon>Nitrospinia</taxon>
        <taxon>Nitrospinales</taxon>
        <taxon>Nitrospinaceae</taxon>
        <taxon>Candidatus Nitrohelix</taxon>
    </lineage>
</organism>
<dbReference type="InterPro" id="IPR000183">
    <property type="entry name" value="Orn/DAP/Arg_de-COase"/>
</dbReference>
<dbReference type="SUPFAM" id="SSF50621">
    <property type="entry name" value="Alanine racemase C-terminal domain-like"/>
    <property type="match status" value="1"/>
</dbReference>
<comment type="catalytic activity">
    <reaction evidence="8">
        <text>meso-2,6-diaminopimelate + H(+) = L-lysine + CO2</text>
        <dbReference type="Rhea" id="RHEA:15101"/>
        <dbReference type="ChEBI" id="CHEBI:15378"/>
        <dbReference type="ChEBI" id="CHEBI:16526"/>
        <dbReference type="ChEBI" id="CHEBI:32551"/>
        <dbReference type="ChEBI" id="CHEBI:57791"/>
        <dbReference type="EC" id="4.1.1.20"/>
    </reaction>
</comment>
<evidence type="ECO:0000256" key="5">
    <source>
        <dbReference type="NCBIfam" id="TIGR01048"/>
    </source>
</evidence>
<dbReference type="EMBL" id="CP048620">
    <property type="protein sequence ID" value="QPJ66294.1"/>
    <property type="molecule type" value="Genomic_DNA"/>
</dbReference>
<dbReference type="AlphaFoldDB" id="A0A7T0C484"/>
<dbReference type="Gene3D" id="2.40.37.10">
    <property type="entry name" value="Lyase, Ornithine Decarboxylase, Chain A, domain 1"/>
    <property type="match status" value="1"/>
</dbReference>
<dbReference type="PRINTS" id="PR01179">
    <property type="entry name" value="ODADCRBXLASE"/>
</dbReference>
<sequence>MKIGNVNIRDITAETGTPVYIYDMNALRRSIDEIKQLSPVVRYAMKACSNGRVLKEMQVNGVKIDAVSVYEVQRALRAGFAVEDICFTSDVFFNADDVDYCLEQGVYVNCGSLGMVEEYGKAFQKQGKGSNKISIRINPGEGAGHSKKTNTGGPYSKHGIWHENLDEVKKLAKTYGLVISGVHMHIGSGGDMEHLKRITAKLVEFAKQFDAVEVINFGGGLPYQYNPDLPQEDISAYKAILEERTANLDKHFGRSIHCEIEPGRRFVAGCGYLVGEVRSLNHTYDENKNRLDYVLTNVGFCHLLRPMAYGSYHPIWFDGESLGPEKDLIVAGPVCESGDVLTQKDEEPVARRLPMPQAGDRIVVGGAGAYGYAMSSNYNTQPLISEVAVDGDQWSLVRRRQTLDDILREEIAG</sequence>
<dbReference type="InterPro" id="IPR002986">
    <property type="entry name" value="DAP_deCOOHase_LysA"/>
</dbReference>
<comment type="pathway">
    <text evidence="8">Amino-acid biosynthesis; L-lysine biosynthesis via DAP pathway; L-lysine from DL-2,6-diaminopimelate: step 1/1.</text>
</comment>
<keyword evidence="2 8" id="KW-0210">Decarboxylase</keyword>
<keyword evidence="8" id="KW-0457">Lysine biosynthesis</keyword>
<proteinExistence type="inferred from homology"/>
<comment type="cofactor">
    <cofactor evidence="1 6 8">
        <name>pyridoxal 5'-phosphate</name>
        <dbReference type="ChEBI" id="CHEBI:597326"/>
    </cofactor>
</comment>
<evidence type="ECO:0000256" key="1">
    <source>
        <dbReference type="ARBA" id="ARBA00001933"/>
    </source>
</evidence>
<evidence type="ECO:0000256" key="4">
    <source>
        <dbReference type="ARBA" id="ARBA00023239"/>
    </source>
</evidence>
<evidence type="ECO:0000259" key="10">
    <source>
        <dbReference type="Pfam" id="PF02784"/>
    </source>
</evidence>
<evidence type="ECO:0000256" key="6">
    <source>
        <dbReference type="PIRSR" id="PIRSR600183-50"/>
    </source>
</evidence>
<dbReference type="Gene3D" id="3.20.20.10">
    <property type="entry name" value="Alanine racemase"/>
    <property type="match status" value="1"/>
</dbReference>
<dbReference type="KEGG" id="nva:G3M78_13175"/>
<accession>A0A7T0C484</accession>
<dbReference type="CDD" id="cd06828">
    <property type="entry name" value="PLPDE_III_DapDC"/>
    <property type="match status" value="1"/>
</dbReference>
<reference evidence="12" key="1">
    <citation type="submission" date="2020-02" db="EMBL/GenBank/DDBJ databases">
        <title>Genomic and physiological characterization of two novel Nitrospinaceae genera.</title>
        <authorList>
            <person name="Mueller A.J."/>
            <person name="Jung M.-Y."/>
            <person name="Strachan C.R."/>
            <person name="Herbold C.W."/>
            <person name="Kirkegaard R.H."/>
            <person name="Daims H."/>
        </authorList>
    </citation>
    <scope>NUCLEOTIDE SEQUENCE [LARGE SCALE GENOMIC DNA]</scope>
</reference>
<feature type="domain" description="Orn/DAP/Arg decarboxylase 2 N-terminal" evidence="10">
    <location>
        <begin position="34"/>
        <end position="268"/>
    </location>
</feature>
<feature type="domain" description="Orn/DAP/Arg decarboxylase 2 C-terminal" evidence="9">
    <location>
        <begin position="20"/>
        <end position="368"/>
    </location>
</feature>
<evidence type="ECO:0000256" key="3">
    <source>
        <dbReference type="ARBA" id="ARBA00022898"/>
    </source>
</evidence>
<dbReference type="InterPro" id="IPR009006">
    <property type="entry name" value="Ala_racemase/Decarboxylase_C"/>
</dbReference>
<dbReference type="PANTHER" id="PTHR43727">
    <property type="entry name" value="DIAMINOPIMELATE DECARBOXYLASE"/>
    <property type="match status" value="1"/>
</dbReference>
<evidence type="ECO:0000256" key="8">
    <source>
        <dbReference type="RuleBase" id="RU003738"/>
    </source>
</evidence>
<dbReference type="Pfam" id="PF02784">
    <property type="entry name" value="Orn_Arg_deC_N"/>
    <property type="match status" value="1"/>
</dbReference>
<evidence type="ECO:0000313" key="11">
    <source>
        <dbReference type="EMBL" id="QPJ66294.1"/>
    </source>
</evidence>
<dbReference type="PANTHER" id="PTHR43727:SF2">
    <property type="entry name" value="GROUP IV DECARBOXYLASE"/>
    <property type="match status" value="1"/>
</dbReference>
<dbReference type="InterPro" id="IPR022643">
    <property type="entry name" value="De-COase2_C"/>
</dbReference>
<dbReference type="NCBIfam" id="TIGR01048">
    <property type="entry name" value="lysA"/>
    <property type="match status" value="1"/>
</dbReference>
<evidence type="ECO:0000256" key="2">
    <source>
        <dbReference type="ARBA" id="ARBA00022793"/>
    </source>
</evidence>